<comment type="caution">
    <text evidence="1">The sequence shown here is derived from an EMBL/GenBank/DDBJ whole genome shotgun (WGS) entry which is preliminary data.</text>
</comment>
<gene>
    <name evidence="1" type="ORF">R3P38DRAFT_2784250</name>
</gene>
<name>A0AAW0AXY9_9AGAR</name>
<dbReference type="Proteomes" id="UP001362999">
    <property type="component" value="Unassembled WGS sequence"/>
</dbReference>
<reference evidence="1 2" key="1">
    <citation type="journal article" date="2024" name="J Genomics">
        <title>Draft genome sequencing and assembly of Favolaschia claudopus CIRM-BRFM 2984 isolated from oak limbs.</title>
        <authorList>
            <person name="Navarro D."/>
            <person name="Drula E."/>
            <person name="Chaduli D."/>
            <person name="Cazenave R."/>
            <person name="Ahrendt S."/>
            <person name="Wang J."/>
            <person name="Lipzen A."/>
            <person name="Daum C."/>
            <person name="Barry K."/>
            <person name="Grigoriev I.V."/>
            <person name="Favel A."/>
            <person name="Rosso M.N."/>
            <person name="Martin F."/>
        </authorList>
    </citation>
    <scope>NUCLEOTIDE SEQUENCE [LARGE SCALE GENOMIC DNA]</scope>
    <source>
        <strain evidence="1 2">CIRM-BRFM 2984</strain>
    </source>
</reference>
<evidence type="ECO:0000313" key="1">
    <source>
        <dbReference type="EMBL" id="KAK7018430.1"/>
    </source>
</evidence>
<dbReference type="AlphaFoldDB" id="A0AAW0AXY9"/>
<keyword evidence="2" id="KW-1185">Reference proteome</keyword>
<dbReference type="EMBL" id="JAWWNJ010000046">
    <property type="protein sequence ID" value="KAK7018430.1"/>
    <property type="molecule type" value="Genomic_DNA"/>
</dbReference>
<sequence>MAETSHISSIDVPIGDARRAKRDAEITDALDQNLPSNWRSEEAYNPPSGIVFFVFTLVEDHQLHSDGVRRTDLLLQSIDRHEFIARLRRSGDFQWIFDNYWVQETISISSESPLDQIVNTYLAEISPILTHLIQSEAALPVWQPAGQPAVADDYTKFLQGLHIPMLNGGPDMLLHRLGTFKGDEKDEARVAEIFSFMMQPGNEQHSVLLNTSGAGKTRINFEGLCEFWGMYLTSKVDTHGHGSHDLWRAIDAVQKDPNFRPRLPEFRWKTAHERNMNIAKHRFNEVLYARLLIMDRFCSLAKQTSSNGALLDEHKKCWLLLQVKPSQLASRDIFSELSLKVRGIEDSDSIVARLAELIAQIQEKLSRNLDPNFRLFCVIDEAQVAAETCLNAFRKRPLKVAAQRAKIPPPVRPHLRSDTTTTTEAWLEQANKDTRRPILREILTAWTNTDLNPVRVVVTGTGLSAGFMGEIMTSAVVKENKYRTLNDTGGFTDSTPY</sequence>
<accession>A0AAW0AXY9</accession>
<proteinExistence type="predicted"/>
<protein>
    <submittedName>
        <fullName evidence="1">Uncharacterized protein</fullName>
    </submittedName>
</protein>
<organism evidence="1 2">
    <name type="scientific">Favolaschia claudopus</name>
    <dbReference type="NCBI Taxonomy" id="2862362"/>
    <lineage>
        <taxon>Eukaryota</taxon>
        <taxon>Fungi</taxon>
        <taxon>Dikarya</taxon>
        <taxon>Basidiomycota</taxon>
        <taxon>Agaricomycotina</taxon>
        <taxon>Agaricomycetes</taxon>
        <taxon>Agaricomycetidae</taxon>
        <taxon>Agaricales</taxon>
        <taxon>Marasmiineae</taxon>
        <taxon>Mycenaceae</taxon>
        <taxon>Favolaschia</taxon>
    </lineage>
</organism>
<evidence type="ECO:0000313" key="2">
    <source>
        <dbReference type="Proteomes" id="UP001362999"/>
    </source>
</evidence>